<dbReference type="Proteomes" id="UP001290861">
    <property type="component" value="Unassembled WGS sequence"/>
</dbReference>
<organism evidence="4 5">
    <name type="scientific">Pontiella agarivorans</name>
    <dbReference type="NCBI Taxonomy" id="3038953"/>
    <lineage>
        <taxon>Bacteria</taxon>
        <taxon>Pseudomonadati</taxon>
        <taxon>Kiritimatiellota</taxon>
        <taxon>Kiritimatiellia</taxon>
        <taxon>Kiritimatiellales</taxon>
        <taxon>Pontiellaceae</taxon>
        <taxon>Pontiella</taxon>
    </lineage>
</organism>
<dbReference type="Pfam" id="PF10282">
    <property type="entry name" value="Lactonase"/>
    <property type="match status" value="1"/>
</dbReference>
<evidence type="ECO:0000256" key="3">
    <source>
        <dbReference type="SAM" id="SignalP"/>
    </source>
</evidence>
<keyword evidence="5" id="KW-1185">Reference proteome</keyword>
<dbReference type="PROSITE" id="PS51257">
    <property type="entry name" value="PROKAR_LIPOPROTEIN"/>
    <property type="match status" value="1"/>
</dbReference>
<proteinExistence type="inferred from homology"/>
<evidence type="ECO:0000256" key="2">
    <source>
        <dbReference type="ARBA" id="ARBA00022526"/>
    </source>
</evidence>
<dbReference type="Gene3D" id="2.130.10.10">
    <property type="entry name" value="YVTN repeat-like/Quinoprotein amine dehydrogenase"/>
    <property type="match status" value="1"/>
</dbReference>
<evidence type="ECO:0000313" key="5">
    <source>
        <dbReference type="Proteomes" id="UP001290861"/>
    </source>
</evidence>
<dbReference type="PANTHER" id="PTHR30344:SF1">
    <property type="entry name" value="6-PHOSPHOGLUCONOLACTONASE"/>
    <property type="match status" value="1"/>
</dbReference>
<keyword evidence="2" id="KW-0313">Glucose metabolism</keyword>
<dbReference type="GO" id="GO:0016787">
    <property type="term" value="F:hydrolase activity"/>
    <property type="evidence" value="ECO:0007669"/>
    <property type="project" value="UniProtKB-KW"/>
</dbReference>
<name>A0ABU5MZF1_9BACT</name>
<comment type="caution">
    <text evidence="4">The sequence shown here is derived from an EMBL/GenBank/DDBJ whole genome shotgun (WGS) entry which is preliminary data.</text>
</comment>
<keyword evidence="4" id="KW-0378">Hydrolase</keyword>
<evidence type="ECO:0000313" key="4">
    <source>
        <dbReference type="EMBL" id="MDZ8119589.1"/>
    </source>
</evidence>
<dbReference type="RefSeq" id="WP_322609379.1">
    <property type="nucleotide sequence ID" value="NZ_JARVCO010000012.1"/>
</dbReference>
<dbReference type="EMBL" id="JARVCO010000012">
    <property type="protein sequence ID" value="MDZ8119589.1"/>
    <property type="molecule type" value="Genomic_DNA"/>
</dbReference>
<dbReference type="InterPro" id="IPR019405">
    <property type="entry name" value="Lactonase_7-beta_prop"/>
</dbReference>
<feature type="chain" id="PRO_5046708500" evidence="3">
    <location>
        <begin position="21"/>
        <end position="362"/>
    </location>
</feature>
<dbReference type="InterPro" id="IPR050282">
    <property type="entry name" value="Cycloisomerase_2"/>
</dbReference>
<sequence>MKAVLLSLAVASLLSGCATAKIERVYIGTGKDGGIYFTDLDTETGQLSPPVKAADTRGAGFITVSPDNRLLYATGVASFKISDNGTLTPISEQQTGEKGSCHVSTDRTGQMLMTAYYGSGSVASFKISDGTLSEAISIHRHTGSGKHPQRQKKAFGHSVYPNPENTHAYVADLGIDKIMIYSMNPEEGSLAPAGEAVVPGGAMGPRHMKFSADGKRLYVLNELDLSLSVFQCLENGRLNFLSTTPMLPENADKNDLTAAEIRIHPNGKLIYTSLRDRSAQRRDALITFRITATGAERIKTTPAQVWFPRNFNIDSSGQWLIVGGQLSKDIVIFSIDPKTADLTFTDTRVALESEPICFEFIH</sequence>
<dbReference type="EC" id="3.1.1.-" evidence="4"/>
<dbReference type="PANTHER" id="PTHR30344">
    <property type="entry name" value="6-PHOSPHOGLUCONOLACTONASE-RELATED"/>
    <property type="match status" value="1"/>
</dbReference>
<protein>
    <submittedName>
        <fullName evidence="4">Lactonase family protein</fullName>
        <ecNumber evidence="4">3.1.1.-</ecNumber>
    </submittedName>
</protein>
<keyword evidence="2" id="KW-0119">Carbohydrate metabolism</keyword>
<dbReference type="InterPro" id="IPR015943">
    <property type="entry name" value="WD40/YVTN_repeat-like_dom_sf"/>
</dbReference>
<feature type="signal peptide" evidence="3">
    <location>
        <begin position="1"/>
        <end position="20"/>
    </location>
</feature>
<dbReference type="InterPro" id="IPR011048">
    <property type="entry name" value="Haem_d1_sf"/>
</dbReference>
<accession>A0ABU5MZF1</accession>
<dbReference type="SUPFAM" id="SSF51004">
    <property type="entry name" value="C-terminal (heme d1) domain of cytochrome cd1-nitrite reductase"/>
    <property type="match status" value="1"/>
</dbReference>
<comment type="similarity">
    <text evidence="1">Belongs to the cycloisomerase 2 family.</text>
</comment>
<evidence type="ECO:0000256" key="1">
    <source>
        <dbReference type="ARBA" id="ARBA00005564"/>
    </source>
</evidence>
<gene>
    <name evidence="4" type="ORF">P9H32_13235</name>
</gene>
<reference evidence="4 5" key="1">
    <citation type="journal article" date="2024" name="Appl. Environ. Microbiol.">
        <title>Pontiella agarivorans sp. nov., a novel marine anaerobic bacterium capable of degrading macroalgal polysaccharides and fixing nitrogen.</title>
        <authorList>
            <person name="Liu N."/>
            <person name="Kivenson V."/>
            <person name="Peng X."/>
            <person name="Cui Z."/>
            <person name="Lankiewicz T.S."/>
            <person name="Gosselin K.M."/>
            <person name="English C.J."/>
            <person name="Blair E.M."/>
            <person name="O'Malley M.A."/>
            <person name="Valentine D.L."/>
        </authorList>
    </citation>
    <scope>NUCLEOTIDE SEQUENCE [LARGE SCALE GENOMIC DNA]</scope>
    <source>
        <strain evidence="4 5">NLcol2</strain>
    </source>
</reference>
<keyword evidence="3" id="KW-0732">Signal</keyword>